<keyword evidence="1" id="KW-0812">Transmembrane</keyword>
<dbReference type="EMBL" id="KV419272">
    <property type="protein sequence ID" value="KZP01971.1"/>
    <property type="molecule type" value="Genomic_DNA"/>
</dbReference>
<keyword evidence="1" id="KW-1133">Transmembrane helix</keyword>
<proteinExistence type="predicted"/>
<sequence length="90" mass="10706">METERIVLLDFQKPPPQKRNILMATPRCLLKLMGQSFTTTVHHATYWRRRRDWDRRDFLSFLFFLFFLSVVIFVAETVWYPGTPPASAPT</sequence>
<keyword evidence="1" id="KW-0472">Membrane</keyword>
<organism evidence="2 3">
    <name type="scientific">Athelia psychrophila</name>
    <dbReference type="NCBI Taxonomy" id="1759441"/>
    <lineage>
        <taxon>Eukaryota</taxon>
        <taxon>Fungi</taxon>
        <taxon>Dikarya</taxon>
        <taxon>Basidiomycota</taxon>
        <taxon>Agaricomycotina</taxon>
        <taxon>Agaricomycetes</taxon>
        <taxon>Agaricomycetidae</taxon>
        <taxon>Atheliales</taxon>
        <taxon>Atheliaceae</taxon>
        <taxon>Athelia</taxon>
    </lineage>
</organism>
<gene>
    <name evidence="2" type="ORF">FIBSPDRAFT_970740</name>
</gene>
<evidence type="ECO:0000313" key="3">
    <source>
        <dbReference type="Proteomes" id="UP000076532"/>
    </source>
</evidence>
<keyword evidence="3" id="KW-1185">Reference proteome</keyword>
<evidence type="ECO:0000313" key="2">
    <source>
        <dbReference type="EMBL" id="KZP01971.1"/>
    </source>
</evidence>
<dbReference type="Proteomes" id="UP000076532">
    <property type="component" value="Unassembled WGS sequence"/>
</dbReference>
<feature type="transmembrane region" description="Helical" evidence="1">
    <location>
        <begin position="58"/>
        <end position="80"/>
    </location>
</feature>
<name>A0A167SJ50_9AGAM</name>
<reference evidence="2 3" key="1">
    <citation type="journal article" date="2016" name="Mol. Biol. Evol.">
        <title>Comparative Genomics of Early-Diverging Mushroom-Forming Fungi Provides Insights into the Origins of Lignocellulose Decay Capabilities.</title>
        <authorList>
            <person name="Nagy L.G."/>
            <person name="Riley R."/>
            <person name="Tritt A."/>
            <person name="Adam C."/>
            <person name="Daum C."/>
            <person name="Floudas D."/>
            <person name="Sun H."/>
            <person name="Yadav J.S."/>
            <person name="Pangilinan J."/>
            <person name="Larsson K.H."/>
            <person name="Matsuura K."/>
            <person name="Barry K."/>
            <person name="Labutti K."/>
            <person name="Kuo R."/>
            <person name="Ohm R.A."/>
            <person name="Bhattacharya S.S."/>
            <person name="Shirouzu T."/>
            <person name="Yoshinaga Y."/>
            <person name="Martin F.M."/>
            <person name="Grigoriev I.V."/>
            <person name="Hibbett D.S."/>
        </authorList>
    </citation>
    <scope>NUCLEOTIDE SEQUENCE [LARGE SCALE GENOMIC DNA]</scope>
    <source>
        <strain evidence="2 3">CBS 109695</strain>
    </source>
</reference>
<protein>
    <submittedName>
        <fullName evidence="2">Uncharacterized protein</fullName>
    </submittedName>
</protein>
<accession>A0A167SJ50</accession>
<dbReference type="AlphaFoldDB" id="A0A167SJ50"/>
<evidence type="ECO:0000256" key="1">
    <source>
        <dbReference type="SAM" id="Phobius"/>
    </source>
</evidence>